<dbReference type="SUPFAM" id="SSF54928">
    <property type="entry name" value="RNA-binding domain, RBD"/>
    <property type="match status" value="1"/>
</dbReference>
<gene>
    <name evidence="5" type="ORF">Baya_1407</name>
</gene>
<feature type="region of interest" description="Disordered" evidence="3">
    <location>
        <begin position="331"/>
        <end position="350"/>
    </location>
</feature>
<dbReference type="Pfam" id="PF00076">
    <property type="entry name" value="RRM_1"/>
    <property type="match status" value="1"/>
</dbReference>
<feature type="domain" description="RRM" evidence="4">
    <location>
        <begin position="256"/>
        <end position="332"/>
    </location>
</feature>
<dbReference type="Gene3D" id="3.30.70.330">
    <property type="match status" value="1"/>
</dbReference>
<protein>
    <submittedName>
        <fullName evidence="5">Polyadenylate-binding protein 4</fullName>
    </submittedName>
</protein>
<dbReference type="GO" id="GO:0003729">
    <property type="term" value="F:mRNA binding"/>
    <property type="evidence" value="ECO:0007669"/>
    <property type="project" value="TreeGrafter"/>
</dbReference>
<name>A0A556TL16_BAGYA</name>
<dbReference type="OrthoDB" id="8961921at2759"/>
<dbReference type="PANTHER" id="PTHR48025">
    <property type="entry name" value="OS02G0815200 PROTEIN"/>
    <property type="match status" value="1"/>
</dbReference>
<dbReference type="PANTHER" id="PTHR48025:SF1">
    <property type="entry name" value="RRM DOMAIN-CONTAINING PROTEIN"/>
    <property type="match status" value="1"/>
</dbReference>
<dbReference type="SMART" id="SM00360">
    <property type="entry name" value="RRM"/>
    <property type="match status" value="1"/>
</dbReference>
<feature type="compositionally biased region" description="Polar residues" evidence="3">
    <location>
        <begin position="135"/>
        <end position="149"/>
    </location>
</feature>
<evidence type="ECO:0000313" key="6">
    <source>
        <dbReference type="Proteomes" id="UP000319801"/>
    </source>
</evidence>
<accession>A0A556TL16</accession>
<dbReference type="PROSITE" id="PS50102">
    <property type="entry name" value="RRM"/>
    <property type="match status" value="1"/>
</dbReference>
<keyword evidence="6" id="KW-1185">Reference proteome</keyword>
<reference evidence="5 6" key="1">
    <citation type="journal article" date="2019" name="Genome Biol. Evol.">
        <title>Whole-Genome Sequencing of the Giant Devil Catfish, Bagarius yarrelli.</title>
        <authorList>
            <person name="Jiang W."/>
            <person name="Lv Y."/>
            <person name="Cheng L."/>
            <person name="Yang K."/>
            <person name="Chao B."/>
            <person name="Wang X."/>
            <person name="Li Y."/>
            <person name="Pan X."/>
            <person name="You X."/>
            <person name="Zhang Y."/>
            <person name="Yang J."/>
            <person name="Li J."/>
            <person name="Zhang X."/>
            <person name="Liu S."/>
            <person name="Sun C."/>
            <person name="Yang J."/>
            <person name="Shi Q."/>
        </authorList>
    </citation>
    <scope>NUCLEOTIDE SEQUENCE [LARGE SCALE GENOMIC DNA]</scope>
    <source>
        <strain evidence="5">JWS20170419001</strain>
        <tissue evidence="5">Muscle</tissue>
    </source>
</reference>
<evidence type="ECO:0000256" key="3">
    <source>
        <dbReference type="SAM" id="MobiDB-lite"/>
    </source>
</evidence>
<dbReference type="InterPro" id="IPR050502">
    <property type="entry name" value="Euk_RNA-bind_prot"/>
</dbReference>
<comment type="caution">
    <text evidence="5">The sequence shown here is derived from an EMBL/GenBank/DDBJ whole genome shotgun (WGS) entry which is preliminary data.</text>
</comment>
<sequence>MFPPQENFHCVSATNRSRLIYVPVPVPVPVYVYPEHYPDQPPNFYHQSIGINKHGCFMPSFQPPYYDVPLMVNTEWTPAQDWATNKTQDSNPGDREMSINEMLERGISSPPEPVAETDTVSSPESMSLPEVLAETEQTSTGNQDPNNGGQEIHADPLLERKVTYPPTPVSLPETMSLPKIVSPLEPVTLPWHMPPFKTMSPPWATFPFEHVTPPWTTFPFEHMSLPWAVPSFEHVSPPKPVPPPMPFINTEQKLDVQLFIGGLDFSIDKQQLYKEFLPFGDLISAKVIMKNGRSKGYGFVVYSNHVDAETAIREMNGKVVGKRQLFVSLSKGKDEGRTEQKMMRQPQGQC</sequence>
<evidence type="ECO:0000256" key="2">
    <source>
        <dbReference type="PROSITE-ProRule" id="PRU00176"/>
    </source>
</evidence>
<organism evidence="5 6">
    <name type="scientific">Bagarius yarrelli</name>
    <name type="common">Goonch</name>
    <name type="synonym">Bagrus yarrelli</name>
    <dbReference type="NCBI Taxonomy" id="175774"/>
    <lineage>
        <taxon>Eukaryota</taxon>
        <taxon>Metazoa</taxon>
        <taxon>Chordata</taxon>
        <taxon>Craniata</taxon>
        <taxon>Vertebrata</taxon>
        <taxon>Euteleostomi</taxon>
        <taxon>Actinopterygii</taxon>
        <taxon>Neopterygii</taxon>
        <taxon>Teleostei</taxon>
        <taxon>Ostariophysi</taxon>
        <taxon>Siluriformes</taxon>
        <taxon>Sisoridae</taxon>
        <taxon>Sisorinae</taxon>
        <taxon>Bagarius</taxon>
    </lineage>
</organism>
<feature type="region of interest" description="Disordered" evidence="3">
    <location>
        <begin position="105"/>
        <end position="158"/>
    </location>
</feature>
<dbReference type="InterPro" id="IPR012677">
    <property type="entry name" value="Nucleotide-bd_a/b_plait_sf"/>
</dbReference>
<dbReference type="Proteomes" id="UP000319801">
    <property type="component" value="Unassembled WGS sequence"/>
</dbReference>
<keyword evidence="1 2" id="KW-0694">RNA-binding</keyword>
<evidence type="ECO:0000259" key="4">
    <source>
        <dbReference type="PROSITE" id="PS50102"/>
    </source>
</evidence>
<dbReference type="InterPro" id="IPR000504">
    <property type="entry name" value="RRM_dom"/>
</dbReference>
<feature type="compositionally biased region" description="Basic and acidic residues" evidence="3">
    <location>
        <begin position="331"/>
        <end position="342"/>
    </location>
</feature>
<evidence type="ECO:0000256" key="1">
    <source>
        <dbReference type="ARBA" id="ARBA00022884"/>
    </source>
</evidence>
<dbReference type="AlphaFoldDB" id="A0A556TL16"/>
<evidence type="ECO:0000313" key="5">
    <source>
        <dbReference type="EMBL" id="TSK18027.1"/>
    </source>
</evidence>
<dbReference type="EMBL" id="VCAZ01000004">
    <property type="protein sequence ID" value="TSK18027.1"/>
    <property type="molecule type" value="Genomic_DNA"/>
</dbReference>
<dbReference type="InterPro" id="IPR035979">
    <property type="entry name" value="RBD_domain_sf"/>
</dbReference>
<proteinExistence type="predicted"/>